<evidence type="ECO:0000313" key="9">
    <source>
        <dbReference type="EMBL" id="EFS21300.1"/>
    </source>
</evidence>
<feature type="transmembrane region" description="Helical" evidence="7">
    <location>
        <begin position="278"/>
        <end position="300"/>
    </location>
</feature>
<dbReference type="InterPro" id="IPR000515">
    <property type="entry name" value="MetI-like"/>
</dbReference>
<keyword evidence="4 7" id="KW-0812">Transmembrane</keyword>
<name>E5BE24_9FUSO</name>
<keyword evidence="2 7" id="KW-0813">Transport</keyword>
<gene>
    <name evidence="9" type="ORF">FSBG_00797</name>
</gene>
<reference evidence="9 10" key="1">
    <citation type="submission" date="2009-02" db="EMBL/GenBank/DDBJ databases">
        <title>The Genome Sequence of Fusobacterium sp. 3_1_5R.</title>
        <authorList>
            <consortium name="The Broad Institute Genome Sequencing Platform"/>
            <person name="Ward D."/>
            <person name="Young S.K."/>
            <person name="Kodira C.D."/>
            <person name="Zeng Q."/>
            <person name="Koehrsen M."/>
            <person name="Alvarado L."/>
            <person name="Berlin A."/>
            <person name="Borenstein D."/>
            <person name="Chen Z."/>
            <person name="Engels R."/>
            <person name="Freedman E."/>
            <person name="Gellesch M."/>
            <person name="Goldberg J."/>
            <person name="Griggs A."/>
            <person name="Gujja S."/>
            <person name="Heiman D."/>
            <person name="Hepburn T."/>
            <person name="Howarth C."/>
            <person name="Jen D."/>
            <person name="Larson L."/>
            <person name="Lewis B."/>
            <person name="Mehta T."/>
            <person name="Park D."/>
            <person name="Pearson M."/>
            <person name="Roberts A."/>
            <person name="Saif S."/>
            <person name="Shea T."/>
            <person name="Shenoy N."/>
            <person name="Sisk P."/>
            <person name="Stolte C."/>
            <person name="Sykes S."/>
            <person name="Walk T."/>
            <person name="White J."/>
            <person name="Yandava C."/>
            <person name="Allen-Vercoe E."/>
            <person name="Strauss J."/>
            <person name="Ambrose C."/>
            <person name="Lander E."/>
            <person name="Nusbaum C."/>
            <person name="Galagan J."/>
            <person name="Birren B."/>
        </authorList>
    </citation>
    <scope>NUCLEOTIDE SEQUENCE [LARGE SCALE GENOMIC DNA]</scope>
    <source>
        <strain evidence="9 10">3_1_5R</strain>
    </source>
</reference>
<feature type="transmembrane region" description="Helical" evidence="7">
    <location>
        <begin position="99"/>
        <end position="125"/>
    </location>
</feature>
<dbReference type="GO" id="GO:0055085">
    <property type="term" value="P:transmembrane transport"/>
    <property type="evidence" value="ECO:0007669"/>
    <property type="project" value="InterPro"/>
</dbReference>
<dbReference type="CDD" id="cd06261">
    <property type="entry name" value="TM_PBP2"/>
    <property type="match status" value="1"/>
</dbReference>
<dbReference type="Gene3D" id="1.10.3720.10">
    <property type="entry name" value="MetI-like"/>
    <property type="match status" value="1"/>
</dbReference>
<proteinExistence type="inferred from homology"/>
<keyword evidence="3" id="KW-1003">Cell membrane</keyword>
<organism evidence="9 10">
    <name type="scientific">Fusobacterium gonidiaformans 3-1-5R</name>
    <dbReference type="NCBI Taxonomy" id="469605"/>
    <lineage>
        <taxon>Bacteria</taxon>
        <taxon>Fusobacteriati</taxon>
        <taxon>Fusobacteriota</taxon>
        <taxon>Fusobacteriia</taxon>
        <taxon>Fusobacteriales</taxon>
        <taxon>Fusobacteriaceae</taxon>
        <taxon>Fusobacterium</taxon>
    </lineage>
</organism>
<keyword evidence="5 7" id="KW-1133">Transmembrane helix</keyword>
<dbReference type="PROSITE" id="PS50928">
    <property type="entry name" value="ABC_TM1"/>
    <property type="match status" value="1"/>
</dbReference>
<evidence type="ECO:0000256" key="6">
    <source>
        <dbReference type="ARBA" id="ARBA00023136"/>
    </source>
</evidence>
<evidence type="ECO:0000256" key="4">
    <source>
        <dbReference type="ARBA" id="ARBA00022692"/>
    </source>
</evidence>
<dbReference type="Pfam" id="PF19300">
    <property type="entry name" value="BPD_transp_1_N"/>
    <property type="match status" value="1"/>
</dbReference>
<evidence type="ECO:0000313" key="10">
    <source>
        <dbReference type="Proteomes" id="UP000002975"/>
    </source>
</evidence>
<protein>
    <submittedName>
        <fullName evidence="9">ABC transporter, permease protein</fullName>
    </submittedName>
</protein>
<evidence type="ECO:0000256" key="3">
    <source>
        <dbReference type="ARBA" id="ARBA00022475"/>
    </source>
</evidence>
<comment type="subcellular location">
    <subcellularLocation>
        <location evidence="1 7">Cell membrane</location>
        <topology evidence="1 7">Multi-pass membrane protein</topology>
    </subcellularLocation>
</comment>
<dbReference type="PANTHER" id="PTHR43163">
    <property type="entry name" value="DIPEPTIDE TRANSPORT SYSTEM PERMEASE PROTEIN DPPB-RELATED"/>
    <property type="match status" value="1"/>
</dbReference>
<dbReference type="EMBL" id="GG657971">
    <property type="protein sequence ID" value="EFS21300.1"/>
    <property type="molecule type" value="Genomic_DNA"/>
</dbReference>
<dbReference type="Pfam" id="PF00528">
    <property type="entry name" value="BPD_transp_1"/>
    <property type="match status" value="1"/>
</dbReference>
<evidence type="ECO:0000259" key="8">
    <source>
        <dbReference type="PROSITE" id="PS50928"/>
    </source>
</evidence>
<dbReference type="PANTHER" id="PTHR43163:SF6">
    <property type="entry name" value="DIPEPTIDE TRANSPORT SYSTEM PERMEASE PROTEIN DPPB-RELATED"/>
    <property type="match status" value="1"/>
</dbReference>
<evidence type="ECO:0000256" key="5">
    <source>
        <dbReference type="ARBA" id="ARBA00022989"/>
    </source>
</evidence>
<dbReference type="AlphaFoldDB" id="E5BE24"/>
<feature type="transmembrane region" description="Helical" evidence="7">
    <location>
        <begin position="12"/>
        <end position="32"/>
    </location>
</feature>
<sequence length="308" mass="35436">MRENMYYIKKGIRMILSIFFIGTCSFCLLEWIPGDPATAILGVEASAKDIENLRQQLGLDLSFGERYWNWIYGAFHGNLGTSFKYGESVSKLILERLPLTLSIAIFSIVLVFLVSIPFAFALHNIKNKKIRNFWESILGIFISIPSFWLGILFMYFFGIILRWTSTGYNDSYRSLVLPCCIIAIPKIGWITMHLYANLYKELREEYIKYFYSNGMKKRYLNLYILKNAILPIVPLTGMMLLELVTGVVIIEQIFSIPGIGRLLVSSVFTRDIPLVQGLIFYTSTFLVLMNFGIDILYSLIDPRIRLGE</sequence>
<dbReference type="SUPFAM" id="SSF161098">
    <property type="entry name" value="MetI-like"/>
    <property type="match status" value="1"/>
</dbReference>
<dbReference type="HOGENOM" id="CLU_036879_0_2_0"/>
<evidence type="ECO:0000256" key="7">
    <source>
        <dbReference type="RuleBase" id="RU363032"/>
    </source>
</evidence>
<accession>E5BE24</accession>
<dbReference type="InterPro" id="IPR035906">
    <property type="entry name" value="MetI-like_sf"/>
</dbReference>
<dbReference type="Proteomes" id="UP000002975">
    <property type="component" value="Unassembled WGS sequence"/>
</dbReference>
<feature type="transmembrane region" description="Helical" evidence="7">
    <location>
        <begin position="219"/>
        <end position="241"/>
    </location>
</feature>
<feature type="transmembrane region" description="Helical" evidence="7">
    <location>
        <begin position="175"/>
        <end position="198"/>
    </location>
</feature>
<dbReference type="BioCyc" id="FSP469605-HMP:GTSP-802-MONOMER"/>
<keyword evidence="10" id="KW-1185">Reference proteome</keyword>
<evidence type="ECO:0000256" key="1">
    <source>
        <dbReference type="ARBA" id="ARBA00004651"/>
    </source>
</evidence>
<keyword evidence="6 7" id="KW-0472">Membrane</keyword>
<comment type="similarity">
    <text evidence="7">Belongs to the binding-protein-dependent transport system permease family.</text>
</comment>
<feature type="domain" description="ABC transmembrane type-1" evidence="8">
    <location>
        <begin position="97"/>
        <end position="297"/>
    </location>
</feature>
<dbReference type="GO" id="GO:0005886">
    <property type="term" value="C:plasma membrane"/>
    <property type="evidence" value="ECO:0007669"/>
    <property type="project" value="UniProtKB-SubCell"/>
</dbReference>
<feature type="transmembrane region" description="Helical" evidence="7">
    <location>
        <begin position="137"/>
        <end position="163"/>
    </location>
</feature>
<evidence type="ECO:0000256" key="2">
    <source>
        <dbReference type="ARBA" id="ARBA00022448"/>
    </source>
</evidence>
<dbReference type="InterPro" id="IPR045621">
    <property type="entry name" value="BPD_transp_1_N"/>
</dbReference>